<dbReference type="AlphaFoldDB" id="A0A285T1N3"/>
<evidence type="ECO:0000256" key="6">
    <source>
        <dbReference type="PROSITE-ProRule" id="PRU00284"/>
    </source>
</evidence>
<feature type="transmembrane region" description="Helical" evidence="7">
    <location>
        <begin position="9"/>
        <end position="31"/>
    </location>
</feature>
<comment type="similarity">
    <text evidence="5">Belongs to the methyl-accepting chemotaxis (MCP) protein family.</text>
</comment>
<dbReference type="EMBL" id="OBMQ01000008">
    <property type="protein sequence ID" value="SOC15125.1"/>
    <property type="molecule type" value="Genomic_DNA"/>
</dbReference>
<keyword evidence="7" id="KW-1133">Transmembrane helix</keyword>
<dbReference type="GO" id="GO:0007165">
    <property type="term" value="P:signal transduction"/>
    <property type="evidence" value="ECO:0007669"/>
    <property type="project" value="UniProtKB-KW"/>
</dbReference>
<evidence type="ECO:0000256" key="5">
    <source>
        <dbReference type="ARBA" id="ARBA00029447"/>
    </source>
</evidence>
<evidence type="ECO:0000259" key="8">
    <source>
        <dbReference type="PROSITE" id="PS50111"/>
    </source>
</evidence>
<keyword evidence="4 6" id="KW-0807">Transducer</keyword>
<feature type="domain" description="HAMP" evidence="9">
    <location>
        <begin position="218"/>
        <end position="270"/>
    </location>
</feature>
<proteinExistence type="inferred from homology"/>
<dbReference type="InterPro" id="IPR003660">
    <property type="entry name" value="HAMP_dom"/>
</dbReference>
<dbReference type="FunFam" id="1.10.287.950:FF:000001">
    <property type="entry name" value="Methyl-accepting chemotaxis sensory transducer"/>
    <property type="match status" value="1"/>
</dbReference>
<dbReference type="Gene3D" id="1.10.287.950">
    <property type="entry name" value="Methyl-accepting chemotaxis protein"/>
    <property type="match status" value="1"/>
</dbReference>
<keyword evidence="11" id="KW-1185">Reference proteome</keyword>
<protein>
    <submittedName>
        <fullName evidence="10">Methyl-accepting chemotaxis protein</fullName>
    </submittedName>
</protein>
<evidence type="ECO:0000313" key="10">
    <source>
        <dbReference type="EMBL" id="SOC15125.1"/>
    </source>
</evidence>
<accession>A0A285T1N3</accession>
<dbReference type="PROSITE" id="PS50885">
    <property type="entry name" value="HAMP"/>
    <property type="match status" value="1"/>
</dbReference>
<evidence type="ECO:0000259" key="9">
    <source>
        <dbReference type="PROSITE" id="PS50885"/>
    </source>
</evidence>
<dbReference type="Pfam" id="PF00672">
    <property type="entry name" value="HAMP"/>
    <property type="match status" value="1"/>
</dbReference>
<reference evidence="11" key="1">
    <citation type="submission" date="2017-08" db="EMBL/GenBank/DDBJ databases">
        <authorList>
            <person name="Varghese N."/>
            <person name="Submissions S."/>
        </authorList>
    </citation>
    <scope>NUCLEOTIDE SEQUENCE [LARGE SCALE GENOMIC DNA]</scope>
    <source>
        <strain evidence="11">JC22</strain>
    </source>
</reference>
<evidence type="ECO:0000313" key="11">
    <source>
        <dbReference type="Proteomes" id="UP000219636"/>
    </source>
</evidence>
<dbReference type="SUPFAM" id="SSF58104">
    <property type="entry name" value="Methyl-accepting chemotaxis protein (MCP) signaling domain"/>
    <property type="match status" value="1"/>
</dbReference>
<keyword evidence="2" id="KW-1003">Cell membrane</keyword>
<dbReference type="CDD" id="cd18773">
    <property type="entry name" value="PDC1_HK_sensor"/>
    <property type="match status" value="1"/>
</dbReference>
<evidence type="ECO:0000256" key="1">
    <source>
        <dbReference type="ARBA" id="ARBA00004236"/>
    </source>
</evidence>
<sequence length="578" mass="63707">MKQSVLKKSLLLSITTIIIVGLTTAFVSYFVQNQMAVGLIQDRSESIAKLWNSVFDVNDVLEAKGNPEVTSPIQQKLMNQLELLNELEPDVSQGYIFDGKFVNDNREVLMISVPTNIIKAGLPPGAVYTAGTELTDAYEKTIKSKKIVHTEIYRDEFGTWQSTLIPMLDQKGEVIYVLGVDVDASIINDFKKEFIYSLTTGIVICLFLLCLFQYFGTRKIIAPIKEITEGIYQVSIGNLNTKIPVKTKDEFGSLSNDFNQMVVNLKRLLTDVTEVTKKVKSSSNDFIKIAQDTTNSTKVFAATIDEVSENLEEQTNSSVESAKAMEEMAIGLQKVAESSLLVAEKSDLTLRETKEGQILIQKATNQMEVISKTASETASVIEQLGYHSKEIGTIVSVITGIAEQINLLALNAAIEAARAGEYGKGFAVVAEEVRKLAEQSQLSTSQIAAIIEKTQSETNNAVEKMKTGNYEVNQGEHIINQVGEIIQNIVQATENVSEEIQEISAAFEQMSASSEEVNATVDQISNVANRSLSRFADLHSESKNQIQSMDTLDEATNDLVLMVEELENKLNNFSIESS</sequence>
<dbReference type="PROSITE" id="PS50111">
    <property type="entry name" value="CHEMOTAXIS_TRANSDUC_2"/>
    <property type="match status" value="1"/>
</dbReference>
<feature type="domain" description="Methyl-accepting transducer" evidence="8">
    <location>
        <begin position="289"/>
        <end position="525"/>
    </location>
</feature>
<gene>
    <name evidence="10" type="ORF">SAMN05880501_10839</name>
</gene>
<dbReference type="Gene3D" id="1.10.8.500">
    <property type="entry name" value="HAMP domain in histidine kinase"/>
    <property type="match status" value="1"/>
</dbReference>
<dbReference type="PANTHER" id="PTHR32089">
    <property type="entry name" value="METHYL-ACCEPTING CHEMOTAXIS PROTEIN MCPB"/>
    <property type="match status" value="1"/>
</dbReference>
<name>A0A285T1N3_9BACL</name>
<dbReference type="RefSeq" id="WP_161946680.1">
    <property type="nucleotide sequence ID" value="NZ_OBMQ01000008.1"/>
</dbReference>
<dbReference type="Pfam" id="PF00015">
    <property type="entry name" value="MCPsignal"/>
    <property type="match status" value="1"/>
</dbReference>
<dbReference type="CDD" id="cd06225">
    <property type="entry name" value="HAMP"/>
    <property type="match status" value="1"/>
</dbReference>
<evidence type="ECO:0000256" key="2">
    <source>
        <dbReference type="ARBA" id="ARBA00022475"/>
    </source>
</evidence>
<comment type="subcellular location">
    <subcellularLocation>
        <location evidence="1">Cell membrane</location>
    </subcellularLocation>
</comment>
<feature type="transmembrane region" description="Helical" evidence="7">
    <location>
        <begin position="194"/>
        <end position="215"/>
    </location>
</feature>
<dbReference type="GO" id="GO:0005886">
    <property type="term" value="C:plasma membrane"/>
    <property type="evidence" value="ECO:0007669"/>
    <property type="project" value="UniProtKB-SubCell"/>
</dbReference>
<keyword evidence="7" id="KW-0812">Transmembrane</keyword>
<dbReference type="SMART" id="SM00283">
    <property type="entry name" value="MA"/>
    <property type="match status" value="1"/>
</dbReference>
<keyword evidence="3 7" id="KW-0472">Membrane</keyword>
<dbReference type="PANTHER" id="PTHR32089:SF112">
    <property type="entry name" value="LYSOZYME-LIKE PROTEIN-RELATED"/>
    <property type="match status" value="1"/>
</dbReference>
<dbReference type="Proteomes" id="UP000219636">
    <property type="component" value="Unassembled WGS sequence"/>
</dbReference>
<evidence type="ECO:0000256" key="3">
    <source>
        <dbReference type="ARBA" id="ARBA00023136"/>
    </source>
</evidence>
<evidence type="ECO:0000256" key="4">
    <source>
        <dbReference type="ARBA" id="ARBA00023224"/>
    </source>
</evidence>
<dbReference type="InterPro" id="IPR004089">
    <property type="entry name" value="MCPsignal_dom"/>
</dbReference>
<organism evidence="10 11">
    <name type="scientific">Ureibacillus xyleni</name>
    <dbReference type="NCBI Taxonomy" id="614648"/>
    <lineage>
        <taxon>Bacteria</taxon>
        <taxon>Bacillati</taxon>
        <taxon>Bacillota</taxon>
        <taxon>Bacilli</taxon>
        <taxon>Bacillales</taxon>
        <taxon>Caryophanaceae</taxon>
        <taxon>Ureibacillus</taxon>
    </lineage>
</organism>
<evidence type="ECO:0000256" key="7">
    <source>
        <dbReference type="SAM" id="Phobius"/>
    </source>
</evidence>
<dbReference type="GO" id="GO:0006935">
    <property type="term" value="P:chemotaxis"/>
    <property type="evidence" value="ECO:0007669"/>
    <property type="project" value="UniProtKB-ARBA"/>
</dbReference>
<dbReference type="CDD" id="cd11386">
    <property type="entry name" value="MCP_signal"/>
    <property type="match status" value="1"/>
</dbReference>
<dbReference type="SMART" id="SM00304">
    <property type="entry name" value="HAMP"/>
    <property type="match status" value="1"/>
</dbReference>